<name>A0A1H9VZU1_9BACI</name>
<organism evidence="2 3">
    <name type="scientific">Salipaludibacillus aurantiacus</name>
    <dbReference type="NCBI Taxonomy" id="1601833"/>
    <lineage>
        <taxon>Bacteria</taxon>
        <taxon>Bacillati</taxon>
        <taxon>Bacillota</taxon>
        <taxon>Bacilli</taxon>
        <taxon>Bacillales</taxon>
        <taxon>Bacillaceae</taxon>
    </lineage>
</organism>
<proteinExistence type="predicted"/>
<sequence>MKIALLIIIVIHGLIHLLGFLKGFNLLQLSELSISISRGQALVWMGTGIVLIISSVLLLINSDHWWKVGIAAVIVSQILIVMTWGDAKAGAAANIIIGAAIIFAYADSSLNTAIEKEIVDLTRKSTGSTQVISEDMMEDLPQSVQRWISNSGAVGKEIHSTMDFKHYAKLKLKPDQKEWYNAKAHQYVTTEEPGFLWKIDMEMNPFITVKGRDLYKNGKGSMQMKLASLVSVANVENDDKIDQSTLQRYLLEMAWYPWAALSPYITWEELGDHSARATMNYKGATGTADFFFNEDGDFFSSRAWRYDGSTDSYLECIGKANEFSVINGVKIPTDIDVSYVLDDDIFTWYKVSIYDIKF</sequence>
<dbReference type="RefSeq" id="WP_093054061.1">
    <property type="nucleotide sequence ID" value="NZ_FOGT01000013.1"/>
</dbReference>
<dbReference type="Pfam" id="PF21900">
    <property type="entry name" value="DUF6920"/>
    <property type="match status" value="1"/>
</dbReference>
<keyword evidence="1" id="KW-0812">Transmembrane</keyword>
<feature type="transmembrane region" description="Helical" evidence="1">
    <location>
        <begin position="6"/>
        <end position="29"/>
    </location>
</feature>
<dbReference type="EMBL" id="FOGT01000013">
    <property type="protein sequence ID" value="SES27084.1"/>
    <property type="molecule type" value="Genomic_DNA"/>
</dbReference>
<gene>
    <name evidence="2" type="ORF">SAMN05518684_11392</name>
</gene>
<keyword evidence="1" id="KW-1133">Transmembrane helix</keyword>
<keyword evidence="1" id="KW-0472">Membrane</keyword>
<evidence type="ECO:0000313" key="3">
    <source>
        <dbReference type="Proteomes" id="UP000198571"/>
    </source>
</evidence>
<feature type="transmembrane region" description="Helical" evidence="1">
    <location>
        <begin position="41"/>
        <end position="59"/>
    </location>
</feature>
<feature type="transmembrane region" description="Helical" evidence="1">
    <location>
        <begin position="89"/>
        <end position="106"/>
    </location>
</feature>
<dbReference type="STRING" id="1601833.SAMN05518684_11392"/>
<evidence type="ECO:0000256" key="1">
    <source>
        <dbReference type="SAM" id="Phobius"/>
    </source>
</evidence>
<dbReference type="OrthoDB" id="9786534at2"/>
<feature type="transmembrane region" description="Helical" evidence="1">
    <location>
        <begin position="65"/>
        <end position="82"/>
    </location>
</feature>
<reference evidence="3" key="1">
    <citation type="submission" date="2016-10" db="EMBL/GenBank/DDBJ databases">
        <authorList>
            <person name="Varghese N."/>
            <person name="Submissions S."/>
        </authorList>
    </citation>
    <scope>NUCLEOTIDE SEQUENCE [LARGE SCALE GENOMIC DNA]</scope>
    <source>
        <strain evidence="3">S9</strain>
    </source>
</reference>
<dbReference type="Proteomes" id="UP000198571">
    <property type="component" value="Unassembled WGS sequence"/>
</dbReference>
<evidence type="ECO:0000313" key="2">
    <source>
        <dbReference type="EMBL" id="SES27084.1"/>
    </source>
</evidence>
<dbReference type="InterPro" id="IPR054213">
    <property type="entry name" value="DUF6920"/>
</dbReference>
<dbReference type="AlphaFoldDB" id="A0A1H9VZU1"/>
<protein>
    <submittedName>
        <fullName evidence="2">Uncharacterized protein</fullName>
    </submittedName>
</protein>
<accession>A0A1H9VZU1</accession>
<keyword evidence="3" id="KW-1185">Reference proteome</keyword>